<dbReference type="GO" id="GO:0006412">
    <property type="term" value="P:translation"/>
    <property type="evidence" value="ECO:0007669"/>
    <property type="project" value="UniProtKB-UniRule"/>
</dbReference>
<dbReference type="Proteomes" id="UP000034661">
    <property type="component" value="Unassembled WGS sequence"/>
</dbReference>
<reference evidence="5 6" key="1">
    <citation type="journal article" date="2015" name="Nature">
        <title>rRNA introns, odd ribosomes, and small enigmatic genomes across a large radiation of phyla.</title>
        <authorList>
            <person name="Brown C.T."/>
            <person name="Hug L.A."/>
            <person name="Thomas B.C."/>
            <person name="Sharon I."/>
            <person name="Castelle C.J."/>
            <person name="Singh A."/>
            <person name="Wilkins M.J."/>
            <person name="Williams K.H."/>
            <person name="Banfield J.F."/>
        </authorList>
    </citation>
    <scope>NUCLEOTIDE SEQUENCE [LARGE SCALE GENOMIC DNA]</scope>
</reference>
<name>A0A0G1UNT6_9BACT</name>
<comment type="function">
    <text evidence="4">One of the early assembly proteins it binds 23S rRNA. One of the proteins that surrounds the polypeptide exit tunnel on the outside of the ribosome. Forms the main docking site for trigger factor binding to the ribosome.</text>
</comment>
<comment type="similarity">
    <text evidence="1 4">Belongs to the universal ribosomal protein uL23 family.</text>
</comment>
<sequence length="99" mass="11010">MKQIVIKPLLTEKTLSQTGRGWYGFVVATHATKGQIAEQIANLYKVNVVGIRTARMHGKARRSGRRQTAVVRPDWKKAHVRLAKGQKIDAFEVSAEGAK</sequence>
<dbReference type="InterPro" id="IPR012678">
    <property type="entry name" value="Ribosomal_uL23/eL15/eS24_sf"/>
</dbReference>
<keyword evidence="2 4" id="KW-0689">Ribosomal protein</keyword>
<dbReference type="Gene3D" id="3.30.70.330">
    <property type="match status" value="1"/>
</dbReference>
<accession>A0A0G1UNT6</accession>
<keyword evidence="4" id="KW-0694">RNA-binding</keyword>
<dbReference type="Pfam" id="PF00276">
    <property type="entry name" value="Ribosomal_L23"/>
    <property type="match status" value="1"/>
</dbReference>
<dbReference type="GO" id="GO:0003735">
    <property type="term" value="F:structural constituent of ribosome"/>
    <property type="evidence" value="ECO:0007669"/>
    <property type="project" value="InterPro"/>
</dbReference>
<dbReference type="HAMAP" id="MF_01369_B">
    <property type="entry name" value="Ribosomal_uL23_B"/>
    <property type="match status" value="1"/>
</dbReference>
<dbReference type="AlphaFoldDB" id="A0A0G1UNT6"/>
<dbReference type="SUPFAM" id="SSF54189">
    <property type="entry name" value="Ribosomal proteins S24e, L23 and L15e"/>
    <property type="match status" value="1"/>
</dbReference>
<gene>
    <name evidence="4" type="primary">rplW</name>
    <name evidence="5" type="ORF">UY27_C0007G0065</name>
</gene>
<evidence type="ECO:0000313" key="5">
    <source>
        <dbReference type="EMBL" id="KKU95897.1"/>
    </source>
</evidence>
<comment type="subunit">
    <text evidence="4">Part of the 50S ribosomal subunit. Contacts protein L29, and trigger factor when it is bound to the ribosome.</text>
</comment>
<evidence type="ECO:0000256" key="4">
    <source>
        <dbReference type="HAMAP-Rule" id="MF_01369"/>
    </source>
</evidence>
<keyword evidence="3 4" id="KW-0687">Ribonucleoprotein</keyword>
<dbReference type="NCBIfam" id="NF004363">
    <property type="entry name" value="PRK05738.2-4"/>
    <property type="match status" value="1"/>
</dbReference>
<protein>
    <recommendedName>
        <fullName evidence="4">Large ribosomal subunit protein uL23</fullName>
    </recommendedName>
</protein>
<dbReference type="GO" id="GO:1990904">
    <property type="term" value="C:ribonucleoprotein complex"/>
    <property type="evidence" value="ECO:0007669"/>
    <property type="project" value="UniProtKB-KW"/>
</dbReference>
<dbReference type="InterPro" id="IPR012677">
    <property type="entry name" value="Nucleotide-bd_a/b_plait_sf"/>
</dbReference>
<evidence type="ECO:0000256" key="1">
    <source>
        <dbReference type="ARBA" id="ARBA00006700"/>
    </source>
</evidence>
<dbReference type="GO" id="GO:0005840">
    <property type="term" value="C:ribosome"/>
    <property type="evidence" value="ECO:0007669"/>
    <property type="project" value="UniProtKB-KW"/>
</dbReference>
<dbReference type="GO" id="GO:0019843">
    <property type="term" value="F:rRNA binding"/>
    <property type="evidence" value="ECO:0007669"/>
    <property type="project" value="UniProtKB-UniRule"/>
</dbReference>
<evidence type="ECO:0000256" key="3">
    <source>
        <dbReference type="ARBA" id="ARBA00023274"/>
    </source>
</evidence>
<evidence type="ECO:0000256" key="2">
    <source>
        <dbReference type="ARBA" id="ARBA00022980"/>
    </source>
</evidence>
<dbReference type="EMBL" id="LCPJ01000007">
    <property type="protein sequence ID" value="KKU95897.1"/>
    <property type="molecule type" value="Genomic_DNA"/>
</dbReference>
<keyword evidence="4" id="KW-0699">rRNA-binding</keyword>
<proteinExistence type="inferred from homology"/>
<dbReference type="InterPro" id="IPR013025">
    <property type="entry name" value="Ribosomal_uL23-like"/>
</dbReference>
<evidence type="ECO:0000313" key="6">
    <source>
        <dbReference type="Proteomes" id="UP000034661"/>
    </source>
</evidence>
<comment type="caution">
    <text evidence="5">The sequence shown here is derived from an EMBL/GenBank/DDBJ whole genome shotgun (WGS) entry which is preliminary data.</text>
</comment>
<organism evidence="5 6">
    <name type="scientific">Candidatus Gottesmanbacteria bacterium GW2011_GWA1_48_13</name>
    <dbReference type="NCBI Taxonomy" id="1618439"/>
    <lineage>
        <taxon>Bacteria</taxon>
        <taxon>Candidatus Gottesmaniibacteriota</taxon>
    </lineage>
</organism>